<evidence type="ECO:0000313" key="1">
    <source>
        <dbReference type="EMBL" id="KAG0433051.1"/>
    </source>
</evidence>
<feature type="non-terminal residue" evidence="1">
    <location>
        <position position="1"/>
    </location>
</feature>
<evidence type="ECO:0000313" key="2">
    <source>
        <dbReference type="Proteomes" id="UP000805193"/>
    </source>
</evidence>
<sequence>DTTGEAVVATGRLSGVALPSDDLLSDGSEDDWGDDRLSCSATRAPGGLSSSQQGGDADFAAAEPGAGFSSEDVVKPSILSPARLSRDQAQSMTCLRLALSHHRLLRTAVGQGASAEDDTFDALLSFVAAAKSQLSPWSIQTALLVLRTLFEKPDLLDEEELFALVDALRQLTQAQHRHLEVAAALLDLSSASVLPALDACSAGSNPRDCFLVILTAYATLQHEGRFNEGVTQALARLLLECSKVRLVLPPCICPPPGP</sequence>
<name>A0AC60QFU7_IXOPE</name>
<dbReference type="EMBL" id="JABSTQ010009090">
    <property type="protein sequence ID" value="KAG0433051.1"/>
    <property type="molecule type" value="Genomic_DNA"/>
</dbReference>
<protein>
    <submittedName>
        <fullName evidence="1">Uncharacterized protein</fullName>
    </submittedName>
</protein>
<gene>
    <name evidence="1" type="ORF">HPB47_020275</name>
</gene>
<comment type="caution">
    <text evidence="1">The sequence shown here is derived from an EMBL/GenBank/DDBJ whole genome shotgun (WGS) entry which is preliminary data.</text>
</comment>
<reference evidence="1 2" key="1">
    <citation type="journal article" date="2020" name="Cell">
        <title>Large-Scale Comparative Analyses of Tick Genomes Elucidate Their Genetic Diversity and Vector Capacities.</title>
        <authorList>
            <consortium name="Tick Genome and Microbiome Consortium (TIGMIC)"/>
            <person name="Jia N."/>
            <person name="Wang J."/>
            <person name="Shi W."/>
            <person name="Du L."/>
            <person name="Sun Y."/>
            <person name="Zhan W."/>
            <person name="Jiang J.F."/>
            <person name="Wang Q."/>
            <person name="Zhang B."/>
            <person name="Ji P."/>
            <person name="Bell-Sakyi L."/>
            <person name="Cui X.M."/>
            <person name="Yuan T.T."/>
            <person name="Jiang B.G."/>
            <person name="Yang W.F."/>
            <person name="Lam T.T."/>
            <person name="Chang Q.C."/>
            <person name="Ding S.J."/>
            <person name="Wang X.J."/>
            <person name="Zhu J.G."/>
            <person name="Ruan X.D."/>
            <person name="Zhao L."/>
            <person name="Wei J.T."/>
            <person name="Ye R.Z."/>
            <person name="Que T.C."/>
            <person name="Du C.H."/>
            <person name="Zhou Y.H."/>
            <person name="Cheng J.X."/>
            <person name="Dai P.F."/>
            <person name="Guo W.B."/>
            <person name="Han X.H."/>
            <person name="Huang E.J."/>
            <person name="Li L.F."/>
            <person name="Wei W."/>
            <person name="Gao Y.C."/>
            <person name="Liu J.Z."/>
            <person name="Shao H.Z."/>
            <person name="Wang X."/>
            <person name="Wang C.C."/>
            <person name="Yang T.C."/>
            <person name="Huo Q.B."/>
            <person name="Li W."/>
            <person name="Chen H.Y."/>
            <person name="Chen S.E."/>
            <person name="Zhou L.G."/>
            <person name="Ni X.B."/>
            <person name="Tian J.H."/>
            <person name="Sheng Y."/>
            <person name="Liu T."/>
            <person name="Pan Y.S."/>
            <person name="Xia L.Y."/>
            <person name="Li J."/>
            <person name="Zhao F."/>
            <person name="Cao W.C."/>
        </authorList>
    </citation>
    <scope>NUCLEOTIDE SEQUENCE [LARGE SCALE GENOMIC DNA]</scope>
    <source>
        <strain evidence="1">Iper-2018</strain>
    </source>
</reference>
<organism evidence="1 2">
    <name type="scientific">Ixodes persulcatus</name>
    <name type="common">Taiga tick</name>
    <dbReference type="NCBI Taxonomy" id="34615"/>
    <lineage>
        <taxon>Eukaryota</taxon>
        <taxon>Metazoa</taxon>
        <taxon>Ecdysozoa</taxon>
        <taxon>Arthropoda</taxon>
        <taxon>Chelicerata</taxon>
        <taxon>Arachnida</taxon>
        <taxon>Acari</taxon>
        <taxon>Parasitiformes</taxon>
        <taxon>Ixodida</taxon>
        <taxon>Ixodoidea</taxon>
        <taxon>Ixodidae</taxon>
        <taxon>Ixodinae</taxon>
        <taxon>Ixodes</taxon>
    </lineage>
</organism>
<keyword evidence="2" id="KW-1185">Reference proteome</keyword>
<proteinExistence type="predicted"/>
<dbReference type="Proteomes" id="UP000805193">
    <property type="component" value="Unassembled WGS sequence"/>
</dbReference>
<accession>A0AC60QFU7</accession>